<keyword evidence="5 8" id="KW-0808">Transferase</keyword>
<evidence type="ECO:0000256" key="3">
    <source>
        <dbReference type="ARBA" id="ARBA00005638"/>
    </source>
</evidence>
<feature type="coiled-coil region" evidence="9">
    <location>
        <begin position="260"/>
        <end position="287"/>
    </location>
</feature>
<evidence type="ECO:0000256" key="5">
    <source>
        <dbReference type="ARBA" id="ARBA00022679"/>
    </source>
</evidence>
<dbReference type="Pfam" id="PF01379">
    <property type="entry name" value="Porphobil_deam"/>
    <property type="match status" value="1"/>
</dbReference>
<evidence type="ECO:0000256" key="9">
    <source>
        <dbReference type="SAM" id="Coils"/>
    </source>
</evidence>
<keyword evidence="9" id="KW-0175">Coiled coil</keyword>
<dbReference type="SUPFAM" id="SSF53850">
    <property type="entry name" value="Periplasmic binding protein-like II"/>
    <property type="match status" value="1"/>
</dbReference>
<dbReference type="PANTHER" id="PTHR11557">
    <property type="entry name" value="PORPHOBILINOGEN DEAMINASE"/>
    <property type="match status" value="1"/>
</dbReference>
<evidence type="ECO:0000313" key="15">
    <source>
        <dbReference type="Proteomes" id="UP000562982"/>
    </source>
</evidence>
<dbReference type="UniPathway" id="UPA00251">
    <property type="reaction ID" value="UER00319"/>
</dbReference>
<evidence type="ECO:0000256" key="4">
    <source>
        <dbReference type="ARBA" id="ARBA00011245"/>
    </source>
</evidence>
<evidence type="ECO:0000256" key="8">
    <source>
        <dbReference type="HAMAP-Rule" id="MF_00260"/>
    </source>
</evidence>
<gene>
    <name evidence="8 12" type="primary">hemC</name>
    <name evidence="13" type="ORF">C7453_10398</name>
    <name evidence="12" type="ORF">HLH32_06840</name>
</gene>
<evidence type="ECO:0000313" key="13">
    <source>
        <dbReference type="EMBL" id="RDI38638.1"/>
    </source>
</evidence>
<comment type="cofactor">
    <cofactor evidence="8">
        <name>dipyrromethane</name>
        <dbReference type="ChEBI" id="CHEBI:60342"/>
    </cofactor>
    <text evidence="8">Binds 1 dipyrromethane group covalently.</text>
</comment>
<dbReference type="Proteomes" id="UP000254958">
    <property type="component" value="Unassembled WGS sequence"/>
</dbReference>
<dbReference type="InterPro" id="IPR000860">
    <property type="entry name" value="HemC"/>
</dbReference>
<evidence type="ECO:0000256" key="6">
    <source>
        <dbReference type="ARBA" id="ARBA00023244"/>
    </source>
</evidence>
<name>A0A370G4B5_GLULI</name>
<dbReference type="OrthoDB" id="9810298at2"/>
<protein>
    <recommendedName>
        <fullName evidence="8">Porphobilinogen deaminase</fullName>
        <shortName evidence="8">PBG</shortName>
        <ecNumber evidence="8">2.5.1.61</ecNumber>
    </recommendedName>
    <alternativeName>
        <fullName evidence="8">Hydroxymethylbilane synthase</fullName>
        <shortName evidence="8">HMBS</shortName>
    </alternativeName>
    <alternativeName>
        <fullName evidence="8">Pre-uroporphyrinogen synthase</fullName>
    </alternativeName>
</protein>
<dbReference type="InterPro" id="IPR022419">
    <property type="entry name" value="Porphobilin_deaminase_cofac_BS"/>
</dbReference>
<reference evidence="13 14" key="1">
    <citation type="submission" date="2018-07" db="EMBL/GenBank/DDBJ databases">
        <title>Genomic Encyclopedia of Type Strains, Phase IV (KMG-IV): sequencing the most valuable type-strain genomes for metagenomic binning, comparative biology and taxonomic classification.</title>
        <authorList>
            <person name="Goeker M."/>
        </authorList>
    </citation>
    <scope>NUCLEOTIDE SEQUENCE [LARGE SCALE GENOMIC DNA]</scope>
    <source>
        <strain evidence="13 14">DSM 5603</strain>
    </source>
</reference>
<evidence type="ECO:0000259" key="10">
    <source>
        <dbReference type="Pfam" id="PF01379"/>
    </source>
</evidence>
<dbReference type="FunFam" id="3.40.190.10:FF:000005">
    <property type="entry name" value="Porphobilinogen deaminase"/>
    <property type="match status" value="1"/>
</dbReference>
<dbReference type="Proteomes" id="UP000562982">
    <property type="component" value="Unassembled WGS sequence"/>
</dbReference>
<dbReference type="InterPro" id="IPR022418">
    <property type="entry name" value="Porphobilinogen_deaminase_C"/>
</dbReference>
<dbReference type="PANTHER" id="PTHR11557:SF0">
    <property type="entry name" value="PORPHOBILINOGEN DEAMINASE"/>
    <property type="match status" value="1"/>
</dbReference>
<comment type="function">
    <text evidence="1 8">Tetrapolymerization of the monopyrrole PBG into the hydroxymethylbilane pre-uroporphyrinogen in several discrete steps.</text>
</comment>
<dbReference type="PIRSF" id="PIRSF001438">
    <property type="entry name" value="4pyrrol_synth_OHMeBilane_synth"/>
    <property type="match status" value="1"/>
</dbReference>
<comment type="catalytic activity">
    <reaction evidence="7 8">
        <text>4 porphobilinogen + H2O = hydroxymethylbilane + 4 NH4(+)</text>
        <dbReference type="Rhea" id="RHEA:13185"/>
        <dbReference type="ChEBI" id="CHEBI:15377"/>
        <dbReference type="ChEBI" id="CHEBI:28938"/>
        <dbReference type="ChEBI" id="CHEBI:57845"/>
        <dbReference type="ChEBI" id="CHEBI:58126"/>
        <dbReference type="EC" id="2.5.1.61"/>
    </reaction>
</comment>
<evidence type="ECO:0000259" key="11">
    <source>
        <dbReference type="Pfam" id="PF03900"/>
    </source>
</evidence>
<sequence length="366" mass="39418">MVFVPPSVSDRPTAQASALQKIAAEAAARQKQGVLRPALPHRRQLPLRVGTRASPLALVQTRAFLTMLTRFCPVLRDMGAFQEHQINTTGDQVQNRRLAEIGGKGLFAKEIHEALSDGRIDFAVHSLKDLETTLPPGLVLACTLRREDARDVLILRPGAVQPDQVDPAAPFDSLPRGALVGCASVRRQAQMLHDRPDLRFGLLRGNVQTRLDKLAAGQCEATLLALAGLRRLGMGDRADIILDPEIMVPAAGQGIVGVTVRESDVELRELLSAIEDYEARAVSTAERALLAELDGSCRTPIGGYARLIDDAQGGGPMLRLTGLVAREDGSFLLRRVVTGAPADAERMGRELGHSLRADSPADIFAP</sequence>
<dbReference type="NCBIfam" id="TIGR00212">
    <property type="entry name" value="hemC"/>
    <property type="match status" value="1"/>
</dbReference>
<dbReference type="GO" id="GO:0005737">
    <property type="term" value="C:cytoplasm"/>
    <property type="evidence" value="ECO:0007669"/>
    <property type="project" value="UniProtKB-UniRule"/>
</dbReference>
<evidence type="ECO:0000313" key="14">
    <source>
        <dbReference type="Proteomes" id="UP000254958"/>
    </source>
</evidence>
<dbReference type="AlphaFoldDB" id="A0A370G4B5"/>
<dbReference type="SUPFAM" id="SSF54782">
    <property type="entry name" value="Porphobilinogen deaminase (hydroxymethylbilane synthase), C-terminal domain"/>
    <property type="match status" value="1"/>
</dbReference>
<comment type="subunit">
    <text evidence="4 8">Monomer.</text>
</comment>
<dbReference type="Pfam" id="PF03900">
    <property type="entry name" value="Porphobil_deamC"/>
    <property type="match status" value="1"/>
</dbReference>
<dbReference type="PRINTS" id="PR00151">
    <property type="entry name" value="PORPHBDMNASE"/>
</dbReference>
<evidence type="ECO:0000256" key="1">
    <source>
        <dbReference type="ARBA" id="ARBA00002869"/>
    </source>
</evidence>
<dbReference type="Gene3D" id="3.30.160.40">
    <property type="entry name" value="Porphobilinogen deaminase, C-terminal domain"/>
    <property type="match status" value="1"/>
</dbReference>
<feature type="domain" description="Porphobilinogen deaminase C-terminal" evidence="11">
    <location>
        <begin position="283"/>
        <end position="356"/>
    </location>
</feature>
<dbReference type="EC" id="2.5.1.61" evidence="8"/>
<accession>A0A370G4B5</accession>
<comment type="similarity">
    <text evidence="3 8">Belongs to the HMBS family.</text>
</comment>
<keyword evidence="14" id="KW-1185">Reference proteome</keyword>
<keyword evidence="6 8" id="KW-0627">Porphyrin biosynthesis</keyword>
<dbReference type="InterPro" id="IPR022417">
    <property type="entry name" value="Porphobilin_deaminase_N"/>
</dbReference>
<evidence type="ECO:0000313" key="12">
    <source>
        <dbReference type="EMBL" id="MBB2186103.1"/>
    </source>
</evidence>
<dbReference type="GO" id="GO:0006782">
    <property type="term" value="P:protoporphyrinogen IX biosynthetic process"/>
    <property type="evidence" value="ECO:0007669"/>
    <property type="project" value="UniProtKB-UniRule"/>
</dbReference>
<comment type="miscellaneous">
    <text evidence="8">The porphobilinogen subunits are added to the dipyrromethane group.</text>
</comment>
<dbReference type="HAMAP" id="MF_00260">
    <property type="entry name" value="Porphobil_deam"/>
    <property type="match status" value="1"/>
</dbReference>
<evidence type="ECO:0000256" key="2">
    <source>
        <dbReference type="ARBA" id="ARBA00004735"/>
    </source>
</evidence>
<feature type="modified residue" description="S-(dipyrrolylmethanemethyl)cysteine" evidence="8">
    <location>
        <position position="297"/>
    </location>
</feature>
<comment type="caution">
    <text evidence="13">The sequence shown here is derived from an EMBL/GenBank/DDBJ whole genome shotgun (WGS) entry which is preliminary data.</text>
</comment>
<feature type="domain" description="Porphobilinogen deaminase N-terminal" evidence="10">
    <location>
        <begin position="47"/>
        <end position="268"/>
    </location>
</feature>
<comment type="pathway">
    <text evidence="2">Porphyrin-containing compound metabolism; protoporphyrin-IX biosynthesis; coproporphyrinogen-III from 5-aminolevulinate: step 2/4.</text>
</comment>
<dbReference type="EMBL" id="QQAW01000003">
    <property type="protein sequence ID" value="RDI38638.1"/>
    <property type="molecule type" value="Genomic_DNA"/>
</dbReference>
<proteinExistence type="inferred from homology"/>
<dbReference type="PROSITE" id="PS00533">
    <property type="entry name" value="PORPHOBILINOGEN_DEAM"/>
    <property type="match status" value="1"/>
</dbReference>
<dbReference type="GO" id="GO:0004418">
    <property type="term" value="F:hydroxymethylbilane synthase activity"/>
    <property type="evidence" value="ECO:0007669"/>
    <property type="project" value="UniProtKB-UniRule"/>
</dbReference>
<organism evidence="13 14">
    <name type="scientific">Gluconacetobacter liquefaciens</name>
    <name type="common">Acetobacter liquefaciens</name>
    <dbReference type="NCBI Taxonomy" id="89584"/>
    <lineage>
        <taxon>Bacteria</taxon>
        <taxon>Pseudomonadati</taxon>
        <taxon>Pseudomonadota</taxon>
        <taxon>Alphaproteobacteria</taxon>
        <taxon>Acetobacterales</taxon>
        <taxon>Acetobacteraceae</taxon>
        <taxon>Gluconacetobacter</taxon>
    </lineage>
</organism>
<evidence type="ECO:0000256" key="7">
    <source>
        <dbReference type="ARBA" id="ARBA00048169"/>
    </source>
</evidence>
<dbReference type="Gene3D" id="3.40.190.10">
    <property type="entry name" value="Periplasmic binding protein-like II"/>
    <property type="match status" value="2"/>
</dbReference>
<dbReference type="InterPro" id="IPR036803">
    <property type="entry name" value="Porphobilinogen_deaminase_C_sf"/>
</dbReference>
<reference evidence="12 15" key="2">
    <citation type="submission" date="2020-04" db="EMBL/GenBank/DDBJ databases">
        <title>Description of novel Gluconacetobacter.</title>
        <authorList>
            <person name="Sombolestani A."/>
        </authorList>
    </citation>
    <scope>NUCLEOTIDE SEQUENCE [LARGE SCALE GENOMIC DNA]</scope>
    <source>
        <strain evidence="12 15">LMG 1382</strain>
    </source>
</reference>
<dbReference type="EMBL" id="JABEQI010000003">
    <property type="protein sequence ID" value="MBB2186103.1"/>
    <property type="molecule type" value="Genomic_DNA"/>
</dbReference>
<dbReference type="RefSeq" id="WP_114726795.1">
    <property type="nucleotide sequence ID" value="NZ_BJMI01000005.1"/>
</dbReference>